<dbReference type="Proteomes" id="UP001295469">
    <property type="component" value="Chromosome A10"/>
</dbReference>
<organism evidence="1">
    <name type="scientific">Brassica napus</name>
    <name type="common">Rape</name>
    <dbReference type="NCBI Taxonomy" id="3708"/>
    <lineage>
        <taxon>Eukaryota</taxon>
        <taxon>Viridiplantae</taxon>
        <taxon>Streptophyta</taxon>
        <taxon>Embryophyta</taxon>
        <taxon>Tracheophyta</taxon>
        <taxon>Spermatophyta</taxon>
        <taxon>Magnoliopsida</taxon>
        <taxon>eudicotyledons</taxon>
        <taxon>Gunneridae</taxon>
        <taxon>Pentapetalae</taxon>
        <taxon>rosids</taxon>
        <taxon>malvids</taxon>
        <taxon>Brassicales</taxon>
        <taxon>Brassicaceae</taxon>
        <taxon>Brassiceae</taxon>
        <taxon>Brassica</taxon>
    </lineage>
</organism>
<proteinExistence type="predicted"/>
<sequence>MMYWKSISMIAVTRQISQVGNVEEVKTKGKSNHSSKLQMIFRNTK</sequence>
<dbReference type="EMBL" id="HG994364">
    <property type="protein sequence ID" value="CAF2320181.1"/>
    <property type="molecule type" value="Genomic_DNA"/>
</dbReference>
<accession>A0A817AWJ3</accession>
<reference evidence="1" key="1">
    <citation type="submission" date="2021-01" db="EMBL/GenBank/DDBJ databases">
        <authorList>
            <consortium name="Genoscope - CEA"/>
            <person name="William W."/>
        </authorList>
    </citation>
    <scope>NUCLEOTIDE SEQUENCE</scope>
</reference>
<protein>
    <submittedName>
        <fullName evidence="1">(rape) hypothetical protein</fullName>
    </submittedName>
</protein>
<evidence type="ECO:0000313" key="1">
    <source>
        <dbReference type="EMBL" id="CAF2320181.1"/>
    </source>
</evidence>
<name>A0A817AWJ3_BRANA</name>
<dbReference type="AlphaFoldDB" id="A0A817AWJ3"/>
<gene>
    <name evidence="1" type="ORF">DARMORV10_A10P08220.1</name>
</gene>